<dbReference type="PATRIC" id="fig|37916.4.peg.5702"/>
<dbReference type="EMBL" id="JYNL01000064">
    <property type="protein sequence ID" value="KMO70793.1"/>
    <property type="molecule type" value="Genomic_DNA"/>
</dbReference>
<reference evidence="1 2" key="1">
    <citation type="journal article" date="2015" name="Genome Biol. Evol.">
        <title>Characterization of Three Mycobacterium spp. with Potential Use in Bioremediation by Genome Sequencing and Comparative Genomics.</title>
        <authorList>
            <person name="Das S."/>
            <person name="Pettersson B.M."/>
            <person name="Behra P.R."/>
            <person name="Ramesh M."/>
            <person name="Dasgupta S."/>
            <person name="Bhattacharya A."/>
            <person name="Kirsebom L.A."/>
        </authorList>
    </citation>
    <scope>NUCLEOTIDE SEQUENCE [LARGE SCALE GENOMIC DNA]</scope>
    <source>
        <strain evidence="1 2">DSM 43826</strain>
    </source>
</reference>
<sequence>MIAVARMAAVAGVSTVCVVAGVFIGGRCRYGGAVVIVWVCHDALSLSELTIYPQGV</sequence>
<accession>A0A0J6VMT6</accession>
<gene>
    <name evidence="1" type="ORF">MCHLDSM_05686</name>
</gene>
<evidence type="ECO:0000313" key="1">
    <source>
        <dbReference type="EMBL" id="KMO70793.1"/>
    </source>
</evidence>
<dbReference type="AlphaFoldDB" id="A0A0J6VMT6"/>
<comment type="caution">
    <text evidence="1">The sequence shown here is derived from an EMBL/GenBank/DDBJ whole genome shotgun (WGS) entry which is preliminary data.</text>
</comment>
<dbReference type="Proteomes" id="UP000036513">
    <property type="component" value="Unassembled WGS sequence"/>
</dbReference>
<organism evidence="1 2">
    <name type="scientific">Mycolicibacterium chlorophenolicum</name>
    <dbReference type="NCBI Taxonomy" id="37916"/>
    <lineage>
        <taxon>Bacteria</taxon>
        <taxon>Bacillati</taxon>
        <taxon>Actinomycetota</taxon>
        <taxon>Actinomycetes</taxon>
        <taxon>Mycobacteriales</taxon>
        <taxon>Mycobacteriaceae</taxon>
        <taxon>Mycolicibacterium</taxon>
    </lineage>
</organism>
<name>A0A0J6VMT6_9MYCO</name>
<dbReference type="STRING" id="37916.MCHLDSM_05686"/>
<protein>
    <submittedName>
        <fullName evidence="1">Uncharacterized protein</fullName>
    </submittedName>
</protein>
<keyword evidence="2" id="KW-1185">Reference proteome</keyword>
<proteinExistence type="predicted"/>
<evidence type="ECO:0000313" key="2">
    <source>
        <dbReference type="Proteomes" id="UP000036513"/>
    </source>
</evidence>